<proteinExistence type="predicted"/>
<comment type="caution">
    <text evidence="1">The sequence shown here is derived from an EMBL/GenBank/DDBJ whole genome shotgun (WGS) entry which is preliminary data.</text>
</comment>
<keyword evidence="2" id="KW-1185">Reference proteome</keyword>
<name>A0ACA9MW25_9GLOM</name>
<dbReference type="Proteomes" id="UP000789860">
    <property type="component" value="Unassembled WGS sequence"/>
</dbReference>
<gene>
    <name evidence="1" type="ORF">SCALOS_LOCUS7273</name>
</gene>
<evidence type="ECO:0000313" key="2">
    <source>
        <dbReference type="Proteomes" id="UP000789860"/>
    </source>
</evidence>
<reference evidence="1" key="1">
    <citation type="submission" date="2021-06" db="EMBL/GenBank/DDBJ databases">
        <authorList>
            <person name="Kallberg Y."/>
            <person name="Tangrot J."/>
            <person name="Rosling A."/>
        </authorList>
    </citation>
    <scope>NUCLEOTIDE SEQUENCE</scope>
    <source>
        <strain evidence="1">AU212A</strain>
    </source>
</reference>
<evidence type="ECO:0000313" key="1">
    <source>
        <dbReference type="EMBL" id="CAG8610536.1"/>
    </source>
</evidence>
<protein>
    <submittedName>
        <fullName evidence="1">8534_t:CDS:1</fullName>
    </submittedName>
</protein>
<sequence length="187" mass="22509">DNIKNDIEHEYIIEDEIIEDDNIFEDNSAENDIFKDNTTENDTNKDNIVEYNVKYNIVETEDEEINMKYCQEKTCNFMFPYFHPEQETRANLHVRMYIELARAINRTIVLSNIGNSRIRVCKPYTFDFYFDVQALQEQYPDVRFITQDKFLEWTKERKTRPIAQHSLMIEDGRNYTANLCLQEKETM</sequence>
<dbReference type="EMBL" id="CAJVPM010015850">
    <property type="protein sequence ID" value="CAG8610536.1"/>
    <property type="molecule type" value="Genomic_DNA"/>
</dbReference>
<feature type="non-terminal residue" evidence="1">
    <location>
        <position position="1"/>
    </location>
</feature>
<organism evidence="1 2">
    <name type="scientific">Scutellospora calospora</name>
    <dbReference type="NCBI Taxonomy" id="85575"/>
    <lineage>
        <taxon>Eukaryota</taxon>
        <taxon>Fungi</taxon>
        <taxon>Fungi incertae sedis</taxon>
        <taxon>Mucoromycota</taxon>
        <taxon>Glomeromycotina</taxon>
        <taxon>Glomeromycetes</taxon>
        <taxon>Diversisporales</taxon>
        <taxon>Gigasporaceae</taxon>
        <taxon>Scutellospora</taxon>
    </lineage>
</organism>
<feature type="non-terminal residue" evidence="1">
    <location>
        <position position="187"/>
    </location>
</feature>
<accession>A0ACA9MW25</accession>